<dbReference type="PANTHER" id="PTHR35871">
    <property type="entry name" value="EXPRESSED PROTEIN"/>
    <property type="match status" value="1"/>
</dbReference>
<dbReference type="Proteomes" id="UP000053989">
    <property type="component" value="Unassembled WGS sequence"/>
</dbReference>
<dbReference type="EMBL" id="KN822192">
    <property type="protein sequence ID" value="KIM53032.1"/>
    <property type="molecule type" value="Genomic_DNA"/>
</dbReference>
<sequence>NKKNHIEASERAAESQGFAKQWGGCMVHHWWAMNPEKLVKFSKEKMVPSTVAVQYLKHITEIEMPQGLKKYMELELFPRIQLKPGSKGILVATARHFLRWKGFQFQKYKKSLYYDGHEQPDVVADCQECFLPATAKHEEWLVEYIVGDASQTMEYGKNYEGYWMGELFVKQLKEKKIPAFERIHGPGYQMLLMVDNSQGHSAYAKDTLLVSRMNIKPGSKQARMQDGWFMHNGEKITQSMIFPQSHPEFPDMPKGMKQVLTKRGL</sequence>
<protein>
    <recommendedName>
        <fullName evidence="3">DDE-1 domain-containing protein</fullName>
    </recommendedName>
</protein>
<accession>A0A0C2ZK30</accession>
<dbReference type="HOGENOM" id="CLU_005726_2_1_1"/>
<dbReference type="AlphaFoldDB" id="A0A0C2ZK30"/>
<reference evidence="1 2" key="1">
    <citation type="submission" date="2014-04" db="EMBL/GenBank/DDBJ databases">
        <authorList>
            <consortium name="DOE Joint Genome Institute"/>
            <person name="Kuo A."/>
            <person name="Kohler A."/>
            <person name="Nagy L.G."/>
            <person name="Floudas D."/>
            <person name="Copeland A."/>
            <person name="Barry K.W."/>
            <person name="Cichocki N."/>
            <person name="Veneault-Fourrey C."/>
            <person name="LaButti K."/>
            <person name="Lindquist E.A."/>
            <person name="Lipzen A."/>
            <person name="Lundell T."/>
            <person name="Morin E."/>
            <person name="Murat C."/>
            <person name="Sun H."/>
            <person name="Tunlid A."/>
            <person name="Henrissat B."/>
            <person name="Grigoriev I.V."/>
            <person name="Hibbett D.S."/>
            <person name="Martin F."/>
            <person name="Nordberg H.P."/>
            <person name="Cantor M.N."/>
            <person name="Hua S.X."/>
        </authorList>
    </citation>
    <scope>NUCLEOTIDE SEQUENCE [LARGE SCALE GENOMIC DNA]</scope>
    <source>
        <strain evidence="1 2">Foug A</strain>
    </source>
</reference>
<evidence type="ECO:0000313" key="2">
    <source>
        <dbReference type="Proteomes" id="UP000053989"/>
    </source>
</evidence>
<feature type="non-terminal residue" evidence="1">
    <location>
        <position position="265"/>
    </location>
</feature>
<organism evidence="1 2">
    <name type="scientific">Scleroderma citrinum Foug A</name>
    <dbReference type="NCBI Taxonomy" id="1036808"/>
    <lineage>
        <taxon>Eukaryota</taxon>
        <taxon>Fungi</taxon>
        <taxon>Dikarya</taxon>
        <taxon>Basidiomycota</taxon>
        <taxon>Agaricomycotina</taxon>
        <taxon>Agaricomycetes</taxon>
        <taxon>Agaricomycetidae</taxon>
        <taxon>Boletales</taxon>
        <taxon>Sclerodermatineae</taxon>
        <taxon>Sclerodermataceae</taxon>
        <taxon>Scleroderma</taxon>
    </lineage>
</organism>
<dbReference type="PANTHER" id="PTHR35871:SF1">
    <property type="entry name" value="CXC1-LIKE CYSTEINE CLUSTER ASSOCIATED WITH KDZ TRANSPOSASES DOMAIN-CONTAINING PROTEIN"/>
    <property type="match status" value="1"/>
</dbReference>
<evidence type="ECO:0000313" key="1">
    <source>
        <dbReference type="EMBL" id="KIM53032.1"/>
    </source>
</evidence>
<evidence type="ECO:0008006" key="3">
    <source>
        <dbReference type="Google" id="ProtNLM"/>
    </source>
</evidence>
<keyword evidence="2" id="KW-1185">Reference proteome</keyword>
<gene>
    <name evidence="1" type="ORF">SCLCIDRAFT_36187</name>
</gene>
<reference evidence="2" key="2">
    <citation type="submission" date="2015-01" db="EMBL/GenBank/DDBJ databases">
        <title>Evolutionary Origins and Diversification of the Mycorrhizal Mutualists.</title>
        <authorList>
            <consortium name="DOE Joint Genome Institute"/>
            <consortium name="Mycorrhizal Genomics Consortium"/>
            <person name="Kohler A."/>
            <person name="Kuo A."/>
            <person name="Nagy L.G."/>
            <person name="Floudas D."/>
            <person name="Copeland A."/>
            <person name="Barry K.W."/>
            <person name="Cichocki N."/>
            <person name="Veneault-Fourrey C."/>
            <person name="LaButti K."/>
            <person name="Lindquist E.A."/>
            <person name="Lipzen A."/>
            <person name="Lundell T."/>
            <person name="Morin E."/>
            <person name="Murat C."/>
            <person name="Riley R."/>
            <person name="Ohm R."/>
            <person name="Sun H."/>
            <person name="Tunlid A."/>
            <person name="Henrissat B."/>
            <person name="Grigoriev I.V."/>
            <person name="Hibbett D.S."/>
            <person name="Martin F."/>
        </authorList>
    </citation>
    <scope>NUCLEOTIDE SEQUENCE [LARGE SCALE GENOMIC DNA]</scope>
    <source>
        <strain evidence="2">Foug A</strain>
    </source>
</reference>
<dbReference type="STRING" id="1036808.A0A0C2ZK30"/>
<feature type="non-terminal residue" evidence="1">
    <location>
        <position position="1"/>
    </location>
</feature>
<dbReference type="InParanoid" id="A0A0C2ZK30"/>
<proteinExistence type="predicted"/>
<name>A0A0C2ZK30_9AGAM</name>
<dbReference type="OrthoDB" id="3218065at2759"/>